<evidence type="ECO:0000256" key="1">
    <source>
        <dbReference type="SAM" id="Phobius"/>
    </source>
</evidence>
<name>A0A0U1HP64_YERRO</name>
<evidence type="ECO:0000259" key="2">
    <source>
        <dbReference type="Pfam" id="PF13248"/>
    </source>
</evidence>
<dbReference type="Proteomes" id="UP000042054">
    <property type="component" value="Unassembled WGS sequence"/>
</dbReference>
<dbReference type="Pfam" id="PF14373">
    <property type="entry name" value="Imm_superinfect"/>
    <property type="match status" value="1"/>
</dbReference>
<accession>A0A0U1HP64</accession>
<dbReference type="STRING" id="29485.CH64_752"/>
<gene>
    <name evidence="3" type="ORF">ERS008555_00668</name>
</gene>
<feature type="domain" description="Putative zinc-ribbon" evidence="2">
    <location>
        <begin position="80"/>
        <end position="105"/>
    </location>
</feature>
<dbReference type="InterPro" id="IPR059113">
    <property type="entry name" value="Znf_ribbon"/>
</dbReference>
<feature type="transmembrane region" description="Helical" evidence="1">
    <location>
        <begin position="36"/>
        <end position="58"/>
    </location>
</feature>
<dbReference type="RefSeq" id="WP_072086827.1">
    <property type="nucleotide sequence ID" value="NZ_CABIHO010000061.1"/>
</dbReference>
<sequence length="114" mass="12872">MDFIFALLMIGFGFALYFLPTLIANHRKHKSIGGIFLLNLLLGWSLVGWAIAFVWAFVSNDSEVYEAGRRAVAEKMTITEHKKCPYCAELIKKEAIKCKHCGSDLAADFEKNQE</sequence>
<dbReference type="OrthoDB" id="9814116at2"/>
<dbReference type="AlphaFoldDB" id="A0A0U1HP64"/>
<reference evidence="3 4" key="1">
    <citation type="submission" date="2015-03" db="EMBL/GenBank/DDBJ databases">
        <authorList>
            <person name="Murphy D."/>
        </authorList>
    </citation>
    <scope>NUCLEOTIDE SEQUENCE [LARGE SCALE GENOMIC DNA]</scope>
    <source>
        <strain evidence="3 4">68/02</strain>
    </source>
</reference>
<proteinExistence type="predicted"/>
<keyword evidence="1" id="KW-1133">Transmembrane helix</keyword>
<evidence type="ECO:0000313" key="4">
    <source>
        <dbReference type="Proteomes" id="UP000042054"/>
    </source>
</evidence>
<organism evidence="3 4">
    <name type="scientific">Yersinia rohdei</name>
    <dbReference type="NCBI Taxonomy" id="29485"/>
    <lineage>
        <taxon>Bacteria</taxon>
        <taxon>Pseudomonadati</taxon>
        <taxon>Pseudomonadota</taxon>
        <taxon>Gammaproteobacteria</taxon>
        <taxon>Enterobacterales</taxon>
        <taxon>Yersiniaceae</taxon>
        <taxon>Yersinia</taxon>
    </lineage>
</organism>
<protein>
    <submittedName>
        <fullName evidence="3">Phage-related membrane protein</fullName>
    </submittedName>
</protein>
<evidence type="ECO:0000313" key="3">
    <source>
        <dbReference type="EMBL" id="CQI88333.1"/>
    </source>
</evidence>
<feature type="transmembrane region" description="Helical" evidence="1">
    <location>
        <begin position="6"/>
        <end position="24"/>
    </location>
</feature>
<dbReference type="EMBL" id="CTKE01000003">
    <property type="protein sequence ID" value="CQI88333.1"/>
    <property type="molecule type" value="Genomic_DNA"/>
</dbReference>
<dbReference type="Pfam" id="PF13248">
    <property type="entry name" value="Zn_ribbon_3"/>
    <property type="match status" value="1"/>
</dbReference>
<dbReference type="InterPro" id="IPR016410">
    <property type="entry name" value="Phage_imm"/>
</dbReference>
<keyword evidence="1" id="KW-0812">Transmembrane</keyword>
<keyword evidence="1" id="KW-0472">Membrane</keyword>